<protein>
    <submittedName>
        <fullName evidence="1">Uncharacterized protein</fullName>
    </submittedName>
</protein>
<dbReference type="EMBL" id="LR796209">
    <property type="protein sequence ID" value="CAB4126551.1"/>
    <property type="molecule type" value="Genomic_DNA"/>
</dbReference>
<gene>
    <name evidence="1" type="ORF">UFOVP75_9</name>
</gene>
<sequence>MQFHNVNGTNTIAMRADRCICGCRGTDPQHARTLKRVVRNVLTLDAPCERRSKDARNVTVIATGEIVTANGPVTVGYAIYNVPEWIDVYPRGWCAIRD</sequence>
<proteinExistence type="predicted"/>
<name>A0A6J5KX03_9CAUD</name>
<accession>A0A6J5KX03</accession>
<organism evidence="1">
    <name type="scientific">uncultured Caudovirales phage</name>
    <dbReference type="NCBI Taxonomy" id="2100421"/>
    <lineage>
        <taxon>Viruses</taxon>
        <taxon>Duplodnaviria</taxon>
        <taxon>Heunggongvirae</taxon>
        <taxon>Uroviricota</taxon>
        <taxon>Caudoviricetes</taxon>
        <taxon>Peduoviridae</taxon>
        <taxon>Maltschvirus</taxon>
        <taxon>Maltschvirus maltsch</taxon>
    </lineage>
</organism>
<evidence type="ECO:0000313" key="1">
    <source>
        <dbReference type="EMBL" id="CAB4126551.1"/>
    </source>
</evidence>
<reference evidence="1" key="1">
    <citation type="submission" date="2020-04" db="EMBL/GenBank/DDBJ databases">
        <authorList>
            <person name="Chiriac C."/>
            <person name="Salcher M."/>
            <person name="Ghai R."/>
            <person name="Kavagutti S V."/>
        </authorList>
    </citation>
    <scope>NUCLEOTIDE SEQUENCE</scope>
</reference>